<dbReference type="AlphaFoldDB" id="A0A3N2DNH6"/>
<dbReference type="Proteomes" id="UP000275394">
    <property type="component" value="Unassembled WGS sequence"/>
</dbReference>
<evidence type="ECO:0000313" key="1">
    <source>
        <dbReference type="EMBL" id="ROS01357.1"/>
    </source>
</evidence>
<protein>
    <submittedName>
        <fullName evidence="1">Uncharacterized protein</fullName>
    </submittedName>
</protein>
<keyword evidence="2" id="KW-1185">Reference proteome</keyword>
<gene>
    <name evidence="1" type="ORF">EDC56_1798</name>
</gene>
<reference evidence="1 2" key="1">
    <citation type="submission" date="2018-11" db="EMBL/GenBank/DDBJ databases">
        <title>Genomic Encyclopedia of Type Strains, Phase IV (KMG-IV): sequencing the most valuable type-strain genomes for metagenomic binning, comparative biology and taxonomic classification.</title>
        <authorList>
            <person name="Goeker M."/>
        </authorList>
    </citation>
    <scope>NUCLEOTIDE SEQUENCE [LARGE SCALE GENOMIC DNA]</scope>
    <source>
        <strain evidence="1 2">DSM 100316</strain>
    </source>
</reference>
<comment type="caution">
    <text evidence="1">The sequence shown here is derived from an EMBL/GenBank/DDBJ whole genome shotgun (WGS) entry which is preliminary data.</text>
</comment>
<evidence type="ECO:0000313" key="2">
    <source>
        <dbReference type="Proteomes" id="UP000275394"/>
    </source>
</evidence>
<accession>A0A3N2DNH6</accession>
<proteinExistence type="predicted"/>
<dbReference type="EMBL" id="RKHR01000004">
    <property type="protein sequence ID" value="ROS01357.1"/>
    <property type="molecule type" value="Genomic_DNA"/>
</dbReference>
<name>A0A3N2DNH6_9GAMM</name>
<organism evidence="1 2">
    <name type="scientific">Sinobacterium caligoides</name>
    <dbReference type="NCBI Taxonomy" id="933926"/>
    <lineage>
        <taxon>Bacteria</taxon>
        <taxon>Pseudomonadati</taxon>
        <taxon>Pseudomonadota</taxon>
        <taxon>Gammaproteobacteria</taxon>
        <taxon>Cellvibrionales</taxon>
        <taxon>Spongiibacteraceae</taxon>
        <taxon>Sinobacterium</taxon>
    </lineage>
</organism>
<sequence>MLYPAKISFMSILSLFFEGAKSGSPQGEPTTLLFELLLRPNL</sequence>